<gene>
    <name evidence="5" type="ORF">BDZ90DRAFT_233294</name>
</gene>
<accession>A0A316ULM6</accession>
<dbReference type="STRING" id="1569628.A0A316ULM6"/>
<dbReference type="GO" id="GO:0098552">
    <property type="term" value="C:side of membrane"/>
    <property type="evidence" value="ECO:0007669"/>
    <property type="project" value="UniProtKB-KW"/>
</dbReference>
<keyword evidence="3" id="KW-0449">Lipoprotein</keyword>
<comment type="subcellular location">
    <subcellularLocation>
        <location evidence="1">Cell membrane</location>
        <topology evidence="1">Lipid-anchor</topology>
        <topology evidence="1">GPI-anchor</topology>
    </subcellularLocation>
</comment>
<dbReference type="OrthoDB" id="9970124at2759"/>
<proteinExistence type="predicted"/>
<dbReference type="RefSeq" id="XP_025360761.1">
    <property type="nucleotide sequence ID" value="XM_025506578.1"/>
</dbReference>
<dbReference type="AlphaFoldDB" id="A0A316ULM6"/>
<evidence type="ECO:0000313" key="6">
    <source>
        <dbReference type="Proteomes" id="UP000245884"/>
    </source>
</evidence>
<dbReference type="InterPro" id="IPR002509">
    <property type="entry name" value="NODB_dom"/>
</dbReference>
<evidence type="ECO:0000256" key="1">
    <source>
        <dbReference type="ARBA" id="ARBA00004609"/>
    </source>
</evidence>
<sequence>MQPFNAGPSHSNRDLIGRSHDIEQPSFTWPNGARVCLSFVINYEEGGENTLLHSAEEGDTHAESFLTENGVAPTVLPPLKERELSRESSYAYGSRQGLGRILRLFKRYGLKSTSWSVGKAIQLNPGAAKEMEESGCEVGSHSWRWINYAGMDEEKEKEHIERTLTTLQSSTSSSTTNPPLGWYTGRCSLSTRRLVYEAYAARGLQSQYYDNDAYDDDLPYYLSAPTTDGKGEPMLVIPYTLDVNDMKFGISPGFSTGRQFHEYLSDALRTLLQEAEQEGRSSILTVGLHCRIVGRPGRFAGLEGFVREVVGMQGGEGREKIWVASRGEIARFWREKFPPPQQKSV</sequence>
<dbReference type="EMBL" id="KZ819672">
    <property type="protein sequence ID" value="PWN26149.1"/>
    <property type="molecule type" value="Genomic_DNA"/>
</dbReference>
<dbReference type="PANTHER" id="PTHR43123">
    <property type="entry name" value="POLYSACCHARIDE DEACETYLASE-RELATED"/>
    <property type="match status" value="1"/>
</dbReference>
<evidence type="ECO:0000259" key="4">
    <source>
        <dbReference type="PROSITE" id="PS51677"/>
    </source>
</evidence>
<feature type="domain" description="NodB homology" evidence="4">
    <location>
        <begin position="84"/>
        <end position="324"/>
    </location>
</feature>
<evidence type="ECO:0000256" key="3">
    <source>
        <dbReference type="ARBA" id="ARBA00023288"/>
    </source>
</evidence>
<dbReference type="InterPro" id="IPR011330">
    <property type="entry name" value="Glyco_hydro/deAcase_b/a-brl"/>
</dbReference>
<dbReference type="Pfam" id="PF01522">
    <property type="entry name" value="Polysacc_deac_1"/>
    <property type="match status" value="1"/>
</dbReference>
<dbReference type="GO" id="GO:0005975">
    <property type="term" value="P:carbohydrate metabolic process"/>
    <property type="evidence" value="ECO:0007669"/>
    <property type="project" value="InterPro"/>
</dbReference>
<dbReference type="SUPFAM" id="SSF88713">
    <property type="entry name" value="Glycoside hydrolase/deacetylase"/>
    <property type="match status" value="1"/>
</dbReference>
<evidence type="ECO:0000313" key="5">
    <source>
        <dbReference type="EMBL" id="PWN26149.1"/>
    </source>
</evidence>
<dbReference type="Gene3D" id="3.20.20.370">
    <property type="entry name" value="Glycoside hydrolase/deacetylase"/>
    <property type="match status" value="1"/>
</dbReference>
<name>A0A316ULM6_9BASI</name>
<dbReference type="PANTHER" id="PTHR43123:SF1">
    <property type="entry name" value="POLYSACCHARIDE DEACETYLASE-RELATED"/>
    <property type="match status" value="1"/>
</dbReference>
<evidence type="ECO:0000256" key="2">
    <source>
        <dbReference type="ARBA" id="ARBA00022622"/>
    </source>
</evidence>
<organism evidence="5 6">
    <name type="scientific">Jaminaea rosea</name>
    <dbReference type="NCBI Taxonomy" id="1569628"/>
    <lineage>
        <taxon>Eukaryota</taxon>
        <taxon>Fungi</taxon>
        <taxon>Dikarya</taxon>
        <taxon>Basidiomycota</taxon>
        <taxon>Ustilaginomycotina</taxon>
        <taxon>Exobasidiomycetes</taxon>
        <taxon>Microstromatales</taxon>
        <taxon>Microstromatales incertae sedis</taxon>
        <taxon>Jaminaea</taxon>
    </lineage>
</organism>
<dbReference type="Proteomes" id="UP000245884">
    <property type="component" value="Unassembled WGS sequence"/>
</dbReference>
<keyword evidence="5" id="KW-0378">Hydrolase</keyword>
<dbReference type="PROSITE" id="PS51677">
    <property type="entry name" value="NODB"/>
    <property type="match status" value="1"/>
</dbReference>
<dbReference type="GO" id="GO:0016810">
    <property type="term" value="F:hydrolase activity, acting on carbon-nitrogen (but not peptide) bonds"/>
    <property type="evidence" value="ECO:0007669"/>
    <property type="project" value="InterPro"/>
</dbReference>
<keyword evidence="2" id="KW-0472">Membrane</keyword>
<keyword evidence="6" id="KW-1185">Reference proteome</keyword>
<keyword evidence="2" id="KW-0336">GPI-anchor</keyword>
<protein>
    <submittedName>
        <fullName evidence="5">Glycoside hydrolase/deacetylase</fullName>
    </submittedName>
</protein>
<keyword evidence="2" id="KW-0325">Glycoprotein</keyword>
<dbReference type="GeneID" id="37028401"/>
<dbReference type="GO" id="GO:0005886">
    <property type="term" value="C:plasma membrane"/>
    <property type="evidence" value="ECO:0007669"/>
    <property type="project" value="UniProtKB-SubCell"/>
</dbReference>
<reference evidence="5 6" key="1">
    <citation type="journal article" date="2018" name="Mol. Biol. Evol.">
        <title>Broad Genomic Sampling Reveals a Smut Pathogenic Ancestry of the Fungal Clade Ustilaginomycotina.</title>
        <authorList>
            <person name="Kijpornyongpan T."/>
            <person name="Mondo S.J."/>
            <person name="Barry K."/>
            <person name="Sandor L."/>
            <person name="Lee J."/>
            <person name="Lipzen A."/>
            <person name="Pangilinan J."/>
            <person name="LaButti K."/>
            <person name="Hainaut M."/>
            <person name="Henrissat B."/>
            <person name="Grigoriev I.V."/>
            <person name="Spatafora J.W."/>
            <person name="Aime M.C."/>
        </authorList>
    </citation>
    <scope>NUCLEOTIDE SEQUENCE [LARGE SCALE GENOMIC DNA]</scope>
    <source>
        <strain evidence="5 6">MCA 5214</strain>
    </source>
</reference>